<dbReference type="AlphaFoldDB" id="A0A0C5WFG4"/>
<name>A0A0C5WFG4_9FLAO</name>
<dbReference type="KEGG" id="sze:AW14_11610"/>
<protein>
    <submittedName>
        <fullName evidence="2">Uncharacterized protein</fullName>
    </submittedName>
</protein>
<evidence type="ECO:0000313" key="3">
    <source>
        <dbReference type="Proteomes" id="UP000032229"/>
    </source>
</evidence>
<proteinExistence type="predicted"/>
<dbReference type="RefSeq" id="WP_044638905.1">
    <property type="nucleotide sequence ID" value="NZ_CP007202.1"/>
</dbReference>
<keyword evidence="1" id="KW-0175">Coiled coil</keyword>
<feature type="coiled-coil region" evidence="1">
    <location>
        <begin position="325"/>
        <end position="364"/>
    </location>
</feature>
<dbReference type="EMBL" id="CP007202">
    <property type="protein sequence ID" value="AJR04937.1"/>
    <property type="molecule type" value="Genomic_DNA"/>
</dbReference>
<evidence type="ECO:0000313" key="2">
    <source>
        <dbReference type="EMBL" id="AJR04937.1"/>
    </source>
</evidence>
<accession>A0A0C5WFG4</accession>
<dbReference type="STRING" id="1454006.AW14_11610"/>
<evidence type="ECO:0000256" key="1">
    <source>
        <dbReference type="SAM" id="Coils"/>
    </source>
</evidence>
<organism evidence="2 3">
    <name type="scientific">Siansivirga zeaxanthinifaciens CC-SAMT-1</name>
    <dbReference type="NCBI Taxonomy" id="1454006"/>
    <lineage>
        <taxon>Bacteria</taxon>
        <taxon>Pseudomonadati</taxon>
        <taxon>Bacteroidota</taxon>
        <taxon>Flavobacteriia</taxon>
        <taxon>Flavobacteriales</taxon>
        <taxon>Flavobacteriaceae</taxon>
        <taxon>Siansivirga</taxon>
    </lineage>
</organism>
<sequence>MKLLKLYFTLILTCLFLNLYSQSTWVDIAKAKSISEARTDIEVVLTTAHNLSYIRQNTSMVLIDIEKTYASAFVVKSVSPNTKLFEGQSFISKMRASIENNFEMNSKLGSEALVAGLDNATNSNGLLTSLINVHPVGAAVGNVLSIVNGFLEKKGVFLFIKKLFAPNYEKQIQAFEDDMAPYLNFYNSMDIHIENSIKTYDTYKSILASDGAKLESLFKQYLKTRNLFTGITNSTKQNLIDKINEIDIDNLTPIQYSSLYLDNNFKQLVHLSNEIKSAEISMSYNYLTFNKTALYHLVSWKNILLDNVLTQNNQSTDLKDIINTLENADIEITKQITQIEKLIKEREENQNNKLGEEILKMRINKGFFSPTNDFIEELKSNDTDIEKFINK</sequence>
<dbReference type="Proteomes" id="UP000032229">
    <property type="component" value="Chromosome"/>
</dbReference>
<reference evidence="2 3" key="1">
    <citation type="submission" date="2014-02" db="EMBL/GenBank/DDBJ databases">
        <authorList>
            <person name="Young C.-C."/>
            <person name="Hameed A."/>
            <person name="Huang H.-C."/>
            <person name="Shahina M."/>
        </authorList>
    </citation>
    <scope>NUCLEOTIDE SEQUENCE [LARGE SCALE GENOMIC DNA]</scope>
    <source>
        <strain evidence="2 3">CC-SAMT-1</strain>
    </source>
</reference>
<dbReference type="HOGENOM" id="CLU_705761_0_0_10"/>
<gene>
    <name evidence="2" type="ORF">AW14_11610</name>
</gene>
<keyword evidence="3" id="KW-1185">Reference proteome</keyword>